<dbReference type="InterPro" id="IPR020855">
    <property type="entry name" value="Ureohydrolase_Mn_BS"/>
</dbReference>
<dbReference type="GO" id="GO:0005634">
    <property type="term" value="C:nucleus"/>
    <property type="evidence" value="ECO:0007669"/>
    <property type="project" value="TreeGrafter"/>
</dbReference>
<dbReference type="GO" id="GO:0006525">
    <property type="term" value="P:arginine metabolic process"/>
    <property type="evidence" value="ECO:0007669"/>
    <property type="project" value="UniProtKB-KW"/>
</dbReference>
<evidence type="ECO:0000256" key="7">
    <source>
        <dbReference type="ARBA" id="ARBA00023211"/>
    </source>
</evidence>
<evidence type="ECO:0000256" key="4">
    <source>
        <dbReference type="ARBA" id="ARBA00022503"/>
    </source>
</evidence>
<dbReference type="PANTHER" id="PTHR43782">
    <property type="entry name" value="ARGINASE"/>
    <property type="match status" value="1"/>
</dbReference>
<dbReference type="InterPro" id="IPR006035">
    <property type="entry name" value="Ureohydrolase"/>
</dbReference>
<dbReference type="GO" id="GO:0005829">
    <property type="term" value="C:cytosol"/>
    <property type="evidence" value="ECO:0007669"/>
    <property type="project" value="TreeGrafter"/>
</dbReference>
<evidence type="ECO:0000256" key="9">
    <source>
        <dbReference type="PROSITE-ProRule" id="PRU00742"/>
    </source>
</evidence>
<dbReference type="SUPFAM" id="SSF52768">
    <property type="entry name" value="Arginase/deacetylase"/>
    <property type="match status" value="1"/>
</dbReference>
<dbReference type="EC" id="3.5.3.1" evidence="2 11"/>
<dbReference type="PANTHER" id="PTHR43782:SF3">
    <property type="entry name" value="ARGINASE"/>
    <property type="match status" value="1"/>
</dbReference>
<evidence type="ECO:0000256" key="10">
    <source>
        <dbReference type="RuleBase" id="RU003684"/>
    </source>
</evidence>
<evidence type="ECO:0000313" key="12">
    <source>
        <dbReference type="EMBL" id="CAJ1966807.1"/>
    </source>
</evidence>
<keyword evidence="4 11" id="KW-0056">Arginine metabolism</keyword>
<dbReference type="Gene3D" id="3.40.800.10">
    <property type="entry name" value="Ureohydrolase domain"/>
    <property type="match status" value="1"/>
</dbReference>
<accession>A0AAD2JNH4</accession>
<dbReference type="AlphaFoldDB" id="A0AAD2JNH4"/>
<comment type="cofactor">
    <cofactor evidence="11">
        <name>Mn(2+)</name>
        <dbReference type="ChEBI" id="CHEBI:29035"/>
    </cofactor>
    <text evidence="11">Binds 2 manganese ions per subunit.</text>
</comment>
<evidence type="ECO:0000256" key="8">
    <source>
        <dbReference type="ARBA" id="ARBA00047391"/>
    </source>
</evidence>
<keyword evidence="5 11" id="KW-0479">Metal-binding</keyword>
<gene>
    <name evidence="12" type="ORF">CYCCA115_LOCUS22390</name>
</gene>
<dbReference type="GO" id="GO:0030145">
    <property type="term" value="F:manganese ion binding"/>
    <property type="evidence" value="ECO:0007669"/>
    <property type="project" value="TreeGrafter"/>
</dbReference>
<keyword evidence="6 10" id="KW-0378">Hydrolase</keyword>
<protein>
    <recommendedName>
        <fullName evidence="3 11">Arginase</fullName>
        <ecNumber evidence="2 11">3.5.3.1</ecNumber>
    </recommendedName>
</protein>
<evidence type="ECO:0000313" key="13">
    <source>
        <dbReference type="Proteomes" id="UP001295423"/>
    </source>
</evidence>
<evidence type="ECO:0000256" key="3">
    <source>
        <dbReference type="ARBA" id="ARBA00018123"/>
    </source>
</evidence>
<evidence type="ECO:0000256" key="6">
    <source>
        <dbReference type="ARBA" id="ARBA00022801"/>
    </source>
</evidence>
<dbReference type="Proteomes" id="UP001295423">
    <property type="component" value="Unassembled WGS sequence"/>
</dbReference>
<dbReference type="FunFam" id="3.40.800.10:FF:000012">
    <property type="entry name" value="Arginase"/>
    <property type="match status" value="1"/>
</dbReference>
<evidence type="ECO:0000256" key="5">
    <source>
        <dbReference type="ARBA" id="ARBA00022723"/>
    </source>
</evidence>
<dbReference type="EMBL" id="CAKOGP040002313">
    <property type="protein sequence ID" value="CAJ1966807.1"/>
    <property type="molecule type" value="Genomic_DNA"/>
</dbReference>
<dbReference type="InterPro" id="IPR023696">
    <property type="entry name" value="Ureohydrolase_dom_sf"/>
</dbReference>
<organism evidence="12 13">
    <name type="scientific">Cylindrotheca closterium</name>
    <dbReference type="NCBI Taxonomy" id="2856"/>
    <lineage>
        <taxon>Eukaryota</taxon>
        <taxon>Sar</taxon>
        <taxon>Stramenopiles</taxon>
        <taxon>Ochrophyta</taxon>
        <taxon>Bacillariophyta</taxon>
        <taxon>Bacillariophyceae</taxon>
        <taxon>Bacillariophycidae</taxon>
        <taxon>Bacillariales</taxon>
        <taxon>Bacillariaceae</taxon>
        <taxon>Cylindrotheca</taxon>
    </lineage>
</organism>
<comment type="catalytic activity">
    <reaction evidence="8 11">
        <text>L-arginine + H2O = urea + L-ornithine</text>
        <dbReference type="Rhea" id="RHEA:20569"/>
        <dbReference type="ChEBI" id="CHEBI:15377"/>
        <dbReference type="ChEBI" id="CHEBI:16199"/>
        <dbReference type="ChEBI" id="CHEBI:32682"/>
        <dbReference type="ChEBI" id="CHEBI:46911"/>
        <dbReference type="EC" id="3.5.3.1"/>
    </reaction>
</comment>
<reference evidence="12" key="1">
    <citation type="submission" date="2023-08" db="EMBL/GenBank/DDBJ databases">
        <authorList>
            <person name="Audoor S."/>
            <person name="Bilcke G."/>
        </authorList>
    </citation>
    <scope>NUCLEOTIDE SEQUENCE</scope>
</reference>
<keyword evidence="13" id="KW-1185">Reference proteome</keyword>
<dbReference type="Pfam" id="PF00491">
    <property type="entry name" value="Arginase"/>
    <property type="match status" value="1"/>
</dbReference>
<dbReference type="CDD" id="cd09989">
    <property type="entry name" value="Arginase"/>
    <property type="match status" value="1"/>
</dbReference>
<proteinExistence type="inferred from homology"/>
<comment type="pathway">
    <text evidence="1">Nitrogen metabolism; urea cycle; L-ornithine and urea from L-arginine: step 1/1.</text>
</comment>
<name>A0AAD2JNH4_9STRA</name>
<evidence type="ECO:0000256" key="11">
    <source>
        <dbReference type="RuleBase" id="RU361159"/>
    </source>
</evidence>
<dbReference type="PRINTS" id="PR00116">
    <property type="entry name" value="ARGINASE"/>
</dbReference>
<dbReference type="GO" id="GO:0004053">
    <property type="term" value="F:arginase activity"/>
    <property type="evidence" value="ECO:0007669"/>
    <property type="project" value="UniProtKB-EC"/>
</dbReference>
<dbReference type="NCBIfam" id="TIGR01229">
    <property type="entry name" value="rocF_arginase"/>
    <property type="match status" value="1"/>
</dbReference>
<comment type="similarity">
    <text evidence="9 10">Belongs to the arginase family.</text>
</comment>
<sequence length="374" mass="40239">MSLPMQSLSLKTFQRVASRQTRLFTTAVPGPSSTTGGAGIGNVESQLLPSMNDAELFKHCKYPRTTSIIGAPMTFGQPFVGTDAGPALLRDRGLRNVLTSLGWRVEDLPDLDFDTEQVSDARDPPNARNCSLVAQGTSKLADTVESKLRKGHFPLVIGGDHSVGIGSLTGILRVIPDIGIIWVDAHADLNTPATSGSGNMHGMPVGLLLDHSEENAVDFTKLPGFEFLIDGPRISPDQIVYIGLRDIDPTERLWIRDYGIKAFTMYDIDHFGIGKVMDMAFEHLNKGNPNRPLHISYDIDAVDPLLAPATGTKVRGGLTYREAHFVAEAAAQSGNLASAEIVEFNPSLSDDGGASETLELGEQLIASFMGKSLL</sequence>
<dbReference type="PROSITE" id="PS01053">
    <property type="entry name" value="ARGINASE_1"/>
    <property type="match status" value="1"/>
</dbReference>
<evidence type="ECO:0000256" key="2">
    <source>
        <dbReference type="ARBA" id="ARBA00012168"/>
    </source>
</evidence>
<keyword evidence="7 11" id="KW-0464">Manganese</keyword>
<evidence type="ECO:0000256" key="1">
    <source>
        <dbReference type="ARBA" id="ARBA00005098"/>
    </source>
</evidence>
<comment type="caution">
    <text evidence="12">The sequence shown here is derived from an EMBL/GenBank/DDBJ whole genome shotgun (WGS) entry which is preliminary data.</text>
</comment>
<dbReference type="InterPro" id="IPR014033">
    <property type="entry name" value="Arginase"/>
</dbReference>
<dbReference type="PROSITE" id="PS51409">
    <property type="entry name" value="ARGINASE_2"/>
    <property type="match status" value="1"/>
</dbReference>